<comment type="cofactor">
    <cofactor evidence="1">
        <name>Mg(2+)</name>
        <dbReference type="ChEBI" id="CHEBI:18420"/>
    </cofactor>
</comment>
<sequence length="320" mass="37202">MMFPDAEHSTAETGKTDKIKDFNLAYWISIADDPLDETGKLISSYVLKTLVLYEWQKNTNAKLWTGSNLSQRLISILQELVRRLKGKKLTSFFYSDYSLFQKDSLDVHFSNAAAIIQILVDRLESFKNLPEYKFEDCLKEIAQDLTIVSRKKKLTTFLSFGLRHTSFGYDILQKVIKKSLINEGKEEIYESRESICRSRHPIEAAYRGIVEDKERTQFLDIYIQAFLDQIAPEETLALTNIKVEALESLSSAVKQFKDIARRRMAGHDDLPSYSLWSQEHWTIEHSFYKLTSDEPQKLLALLLKMFREDIKVLHDRLHGC</sequence>
<keyword evidence="6" id="KW-1185">Reference proteome</keyword>
<reference evidence="5 6" key="1">
    <citation type="submission" date="2022-05" db="EMBL/GenBank/DDBJ databases">
        <authorList>
            <consortium name="Genoscope - CEA"/>
            <person name="William W."/>
        </authorList>
    </citation>
    <scope>NUCLEOTIDE SEQUENCE [LARGE SCALE GENOMIC DNA]</scope>
</reference>
<protein>
    <recommendedName>
        <fullName evidence="4">Mab-21-like HhH/H2TH-like domain-containing protein</fullName>
    </recommendedName>
</protein>
<name>A0ABN8LWJ1_9CNID</name>
<keyword evidence="3" id="KW-0067">ATP-binding</keyword>
<dbReference type="EMBL" id="CALNXI010000132">
    <property type="protein sequence ID" value="CAH3019952.1"/>
    <property type="molecule type" value="Genomic_DNA"/>
</dbReference>
<organism evidence="5 6">
    <name type="scientific">Porites evermanni</name>
    <dbReference type="NCBI Taxonomy" id="104178"/>
    <lineage>
        <taxon>Eukaryota</taxon>
        <taxon>Metazoa</taxon>
        <taxon>Cnidaria</taxon>
        <taxon>Anthozoa</taxon>
        <taxon>Hexacorallia</taxon>
        <taxon>Scleractinia</taxon>
        <taxon>Fungiina</taxon>
        <taxon>Poritidae</taxon>
        <taxon>Porites</taxon>
    </lineage>
</organism>
<keyword evidence="3" id="KW-0547">Nucleotide-binding</keyword>
<dbReference type="Pfam" id="PF20266">
    <property type="entry name" value="Mab-21_C"/>
    <property type="match status" value="1"/>
</dbReference>
<dbReference type="InterPro" id="IPR046906">
    <property type="entry name" value="Mab-21_HhH/H2TH-like"/>
</dbReference>
<accession>A0ABN8LWJ1</accession>
<proteinExistence type="inferred from homology"/>
<evidence type="ECO:0000313" key="6">
    <source>
        <dbReference type="Proteomes" id="UP001159427"/>
    </source>
</evidence>
<feature type="domain" description="Mab-21-like HhH/H2TH-like" evidence="4">
    <location>
        <begin position="36"/>
        <end position="103"/>
    </location>
</feature>
<dbReference type="PANTHER" id="PTHR10656">
    <property type="entry name" value="CELL FATE DETERMINING PROTEIN MAB21-RELATED"/>
    <property type="match status" value="1"/>
</dbReference>
<evidence type="ECO:0000256" key="2">
    <source>
        <dbReference type="ARBA" id="ARBA00008307"/>
    </source>
</evidence>
<gene>
    <name evidence="5" type="ORF">PEVE_00005062</name>
</gene>
<evidence type="ECO:0000256" key="3">
    <source>
        <dbReference type="ARBA" id="ARBA00022840"/>
    </source>
</evidence>
<comment type="caution">
    <text evidence="5">The sequence shown here is derived from an EMBL/GenBank/DDBJ whole genome shotgun (WGS) entry which is preliminary data.</text>
</comment>
<comment type="similarity">
    <text evidence="2">Belongs to the mab-21 family.</text>
</comment>
<dbReference type="PANTHER" id="PTHR10656:SF42">
    <property type="entry name" value="CYCLIC GMP-AMP SYNTHASE-LIKE PROTEIN-RELATED"/>
    <property type="match status" value="1"/>
</dbReference>
<dbReference type="Proteomes" id="UP001159427">
    <property type="component" value="Unassembled WGS sequence"/>
</dbReference>
<evidence type="ECO:0000313" key="5">
    <source>
        <dbReference type="EMBL" id="CAH3019952.1"/>
    </source>
</evidence>
<evidence type="ECO:0000256" key="1">
    <source>
        <dbReference type="ARBA" id="ARBA00001946"/>
    </source>
</evidence>
<dbReference type="Gene3D" id="1.10.1410.40">
    <property type="match status" value="1"/>
</dbReference>
<evidence type="ECO:0000259" key="4">
    <source>
        <dbReference type="Pfam" id="PF20266"/>
    </source>
</evidence>